<protein>
    <submittedName>
        <fullName evidence="1">Uncharacterized protein</fullName>
    </submittedName>
</protein>
<reference evidence="2" key="1">
    <citation type="submission" date="2016-04" db="EMBL/GenBank/DDBJ databases">
        <authorList>
            <person name="Quiroz-Castaneda R.E."/>
            <person name="Martinez-Ocampo F."/>
        </authorList>
    </citation>
    <scope>NUCLEOTIDE SEQUENCE [LARGE SCALE GENOMIC DNA]</scope>
    <source>
        <strain evidence="2">INIFAP01</strain>
    </source>
</reference>
<organism evidence="1 2">
    <name type="scientific">Candidatus Mycoplasma haematobovis</name>
    <dbReference type="NCBI Taxonomy" id="432608"/>
    <lineage>
        <taxon>Bacteria</taxon>
        <taxon>Bacillati</taxon>
        <taxon>Mycoplasmatota</taxon>
        <taxon>Mollicutes</taxon>
        <taxon>Mycoplasmataceae</taxon>
        <taxon>Mycoplasma</taxon>
    </lineage>
</organism>
<name>A0A1A9QFD0_9MOLU</name>
<dbReference type="Proteomes" id="UP000077623">
    <property type="component" value="Unassembled WGS sequence"/>
</dbReference>
<evidence type="ECO:0000313" key="1">
    <source>
        <dbReference type="EMBL" id="OAL10656.1"/>
    </source>
</evidence>
<gene>
    <name evidence="1" type="ORF">A6V39_01130</name>
</gene>
<sequence>MVFIKRLNLNKKNKVKSISADTPKQKTIHNYSFGWSKVIGSNYRKWYCVDRKMKSFKQEHNAKEPAIPWKIEDWSNKKKLLSD</sequence>
<accession>A0A1A9QFD0</accession>
<dbReference type="EMBL" id="LWUJ01000010">
    <property type="protein sequence ID" value="OAL10656.1"/>
    <property type="molecule type" value="Genomic_DNA"/>
</dbReference>
<proteinExistence type="predicted"/>
<keyword evidence="2" id="KW-1185">Reference proteome</keyword>
<dbReference type="STRING" id="432608.A6V39_01130"/>
<evidence type="ECO:0000313" key="2">
    <source>
        <dbReference type="Proteomes" id="UP000077623"/>
    </source>
</evidence>
<comment type="caution">
    <text evidence="1">The sequence shown here is derived from an EMBL/GenBank/DDBJ whole genome shotgun (WGS) entry which is preliminary data.</text>
</comment>
<dbReference type="AlphaFoldDB" id="A0A1A9QFD0"/>